<evidence type="ECO:0000313" key="2">
    <source>
        <dbReference type="Proteomes" id="UP000271624"/>
    </source>
</evidence>
<comment type="caution">
    <text evidence="1">The sequence shown here is derived from an EMBL/GenBank/DDBJ whole genome shotgun (WGS) entry which is preliminary data.</text>
</comment>
<accession>A0A3S1AN12</accession>
<dbReference type="Pfam" id="PF13181">
    <property type="entry name" value="TPR_8"/>
    <property type="match status" value="2"/>
</dbReference>
<name>A0A3S1AN12_9CYAN</name>
<reference evidence="1" key="2">
    <citation type="journal article" date="2019" name="Genome Biol. Evol.">
        <title>Day and night: Metabolic profiles and evolutionary relationships of six axenic non-marine cyanobacteria.</title>
        <authorList>
            <person name="Will S.E."/>
            <person name="Henke P."/>
            <person name="Boedeker C."/>
            <person name="Huang S."/>
            <person name="Brinkmann H."/>
            <person name="Rohde M."/>
            <person name="Jarek M."/>
            <person name="Friedl T."/>
            <person name="Seufert S."/>
            <person name="Schumacher M."/>
            <person name="Overmann J."/>
            <person name="Neumann-Schaal M."/>
            <person name="Petersen J."/>
        </authorList>
    </citation>
    <scope>NUCLEOTIDE SEQUENCE [LARGE SCALE GENOMIC DNA]</scope>
    <source>
        <strain evidence="1">PCC 7102</strain>
    </source>
</reference>
<organism evidence="1 2">
    <name type="scientific">Dulcicalothrix desertica PCC 7102</name>
    <dbReference type="NCBI Taxonomy" id="232991"/>
    <lineage>
        <taxon>Bacteria</taxon>
        <taxon>Bacillati</taxon>
        <taxon>Cyanobacteriota</taxon>
        <taxon>Cyanophyceae</taxon>
        <taxon>Nostocales</taxon>
        <taxon>Calotrichaceae</taxon>
        <taxon>Dulcicalothrix</taxon>
    </lineage>
</organism>
<keyword evidence="2" id="KW-1185">Reference proteome</keyword>
<dbReference type="AlphaFoldDB" id="A0A3S1AN12"/>
<reference evidence="1" key="1">
    <citation type="submission" date="2018-12" db="EMBL/GenBank/DDBJ databases">
        <authorList>
            <person name="Will S."/>
            <person name="Neumann-Schaal M."/>
            <person name="Henke P."/>
        </authorList>
    </citation>
    <scope>NUCLEOTIDE SEQUENCE</scope>
    <source>
        <strain evidence="1">PCC 7102</strain>
    </source>
</reference>
<dbReference type="Proteomes" id="UP000271624">
    <property type="component" value="Unassembled WGS sequence"/>
</dbReference>
<dbReference type="SUPFAM" id="SSF48452">
    <property type="entry name" value="TPR-like"/>
    <property type="match status" value="1"/>
</dbReference>
<protein>
    <submittedName>
        <fullName evidence="1">Uncharacterized protein</fullName>
    </submittedName>
</protein>
<dbReference type="InterPro" id="IPR019734">
    <property type="entry name" value="TPR_rpt"/>
</dbReference>
<proteinExistence type="predicted"/>
<dbReference type="EMBL" id="RSCL01000009">
    <property type="protein sequence ID" value="RUT05124.1"/>
    <property type="molecule type" value="Genomic_DNA"/>
</dbReference>
<sequence length="86" mass="9844">MYFWRGSLYQKVGDHRKAIADFTVDIKLQSPESADIHRYRADSYLALKNKAAAIKDLQNAIQLYKKMGPDADSLLRVTMNDLAKLK</sequence>
<dbReference type="InterPro" id="IPR011990">
    <property type="entry name" value="TPR-like_helical_dom_sf"/>
</dbReference>
<evidence type="ECO:0000313" key="1">
    <source>
        <dbReference type="EMBL" id="RUT05124.1"/>
    </source>
</evidence>
<dbReference type="OrthoDB" id="427096at2"/>
<gene>
    <name evidence="1" type="ORF">DSM106972_039450</name>
</gene>
<dbReference type="RefSeq" id="WP_158632852.1">
    <property type="nucleotide sequence ID" value="NZ_RSCL01000009.1"/>
</dbReference>
<dbReference type="Gene3D" id="1.25.40.10">
    <property type="entry name" value="Tetratricopeptide repeat domain"/>
    <property type="match status" value="1"/>
</dbReference>